<comment type="function">
    <text evidence="3 4">Together with the chaperonin GroEL, plays an essential role in assisting protein folding. The GroEL-GroES system forms a nano-cage that allows encapsulation of the non-native substrate proteins and provides a physical environment optimized to promote and accelerate protein folding. GroES binds to the apical surface of the GroEL ring, thereby capping the opening of the GroEL channel.</text>
</comment>
<evidence type="ECO:0000313" key="6">
    <source>
        <dbReference type="Proteomes" id="UP000034793"/>
    </source>
</evidence>
<dbReference type="GO" id="GO:0044183">
    <property type="term" value="F:protein folding chaperone"/>
    <property type="evidence" value="ECO:0007669"/>
    <property type="project" value="InterPro"/>
</dbReference>
<keyword evidence="2 3" id="KW-0143">Chaperone</keyword>
<dbReference type="GO" id="GO:0046872">
    <property type="term" value="F:metal ion binding"/>
    <property type="evidence" value="ECO:0007669"/>
    <property type="project" value="TreeGrafter"/>
</dbReference>
<dbReference type="InterPro" id="IPR011032">
    <property type="entry name" value="GroES-like_sf"/>
</dbReference>
<name>A0A0G0SVC8_9BACT</name>
<dbReference type="InterPro" id="IPR020818">
    <property type="entry name" value="Chaperonin_GroES"/>
</dbReference>
<comment type="similarity">
    <text evidence="1 3 4">Belongs to the GroES chaperonin family.</text>
</comment>
<dbReference type="SUPFAM" id="SSF50129">
    <property type="entry name" value="GroES-like"/>
    <property type="match status" value="1"/>
</dbReference>
<dbReference type="InterPro" id="IPR037124">
    <property type="entry name" value="Chaperonin_GroES_sf"/>
</dbReference>
<organism evidence="5 6">
    <name type="scientific">Candidatus Woesebacteria bacterium GW2011_GWA1_39_8</name>
    <dbReference type="NCBI Taxonomy" id="1618552"/>
    <lineage>
        <taxon>Bacteria</taxon>
        <taxon>Candidatus Woeseibacteriota</taxon>
    </lineage>
</organism>
<sequence length="102" mass="11021">MTKTTSKLNLKPAPGYLVIEPPEAEEKTTSGIYLPDTASEKPQQGKVLAVGDDEVTDSGAKRRAPAKVGDVVIYKKWGGNEVKLRGVEYLFAKFDDILAVVA</sequence>
<evidence type="ECO:0000256" key="2">
    <source>
        <dbReference type="ARBA" id="ARBA00023186"/>
    </source>
</evidence>
<dbReference type="CDD" id="cd00320">
    <property type="entry name" value="cpn10"/>
    <property type="match status" value="1"/>
</dbReference>
<dbReference type="AlphaFoldDB" id="A0A0G0SVC8"/>
<protein>
    <recommendedName>
        <fullName evidence="3">Co-chaperonin GroES</fullName>
    </recommendedName>
    <alternativeName>
        <fullName evidence="3">10 kDa chaperonin</fullName>
    </alternativeName>
    <alternativeName>
        <fullName evidence="3">Chaperonin-10</fullName>
        <shortName evidence="3">Cpn10</shortName>
    </alternativeName>
</protein>
<comment type="subcellular location">
    <subcellularLocation>
        <location evidence="3">Cytoplasm</location>
    </subcellularLocation>
</comment>
<dbReference type="PANTHER" id="PTHR10772">
    <property type="entry name" value="10 KDA HEAT SHOCK PROTEIN"/>
    <property type="match status" value="1"/>
</dbReference>
<dbReference type="PRINTS" id="PR00297">
    <property type="entry name" value="CHAPERONIN10"/>
</dbReference>
<dbReference type="Proteomes" id="UP000034793">
    <property type="component" value="Unassembled WGS sequence"/>
</dbReference>
<dbReference type="PANTHER" id="PTHR10772:SF58">
    <property type="entry name" value="CO-CHAPERONIN GROES"/>
    <property type="match status" value="1"/>
</dbReference>
<dbReference type="Pfam" id="PF00166">
    <property type="entry name" value="Cpn10"/>
    <property type="match status" value="1"/>
</dbReference>
<evidence type="ECO:0000256" key="3">
    <source>
        <dbReference type="HAMAP-Rule" id="MF_00580"/>
    </source>
</evidence>
<gene>
    <name evidence="3" type="primary">groES</name>
    <name evidence="3" type="synonym">groS</name>
    <name evidence="5" type="ORF">UT61_C0028G0002</name>
</gene>
<keyword evidence="3" id="KW-0963">Cytoplasm</keyword>
<evidence type="ECO:0000256" key="1">
    <source>
        <dbReference type="ARBA" id="ARBA00006975"/>
    </source>
</evidence>
<dbReference type="NCBIfam" id="NF001531">
    <property type="entry name" value="PRK00364.2-2"/>
    <property type="match status" value="1"/>
</dbReference>
<dbReference type="HAMAP" id="MF_00580">
    <property type="entry name" value="CH10"/>
    <property type="match status" value="1"/>
</dbReference>
<dbReference type="GO" id="GO:0051087">
    <property type="term" value="F:protein-folding chaperone binding"/>
    <property type="evidence" value="ECO:0007669"/>
    <property type="project" value="TreeGrafter"/>
</dbReference>
<dbReference type="GO" id="GO:0051082">
    <property type="term" value="F:unfolded protein binding"/>
    <property type="evidence" value="ECO:0007669"/>
    <property type="project" value="TreeGrafter"/>
</dbReference>
<dbReference type="FunFam" id="2.30.33.40:FF:000001">
    <property type="entry name" value="10 kDa chaperonin"/>
    <property type="match status" value="1"/>
</dbReference>
<evidence type="ECO:0000256" key="4">
    <source>
        <dbReference type="RuleBase" id="RU000535"/>
    </source>
</evidence>
<dbReference type="EMBL" id="LBXL01000028">
    <property type="protein sequence ID" value="KKR29567.1"/>
    <property type="molecule type" value="Genomic_DNA"/>
</dbReference>
<comment type="subunit">
    <text evidence="3">Heptamer of 7 subunits arranged in a ring. Interacts with the chaperonin GroEL.</text>
</comment>
<dbReference type="SMART" id="SM00883">
    <property type="entry name" value="Cpn10"/>
    <property type="match status" value="1"/>
</dbReference>
<dbReference type="Gene3D" id="2.30.33.40">
    <property type="entry name" value="GroES chaperonin"/>
    <property type="match status" value="1"/>
</dbReference>
<evidence type="ECO:0000313" key="5">
    <source>
        <dbReference type="EMBL" id="KKR29567.1"/>
    </source>
</evidence>
<reference evidence="5 6" key="1">
    <citation type="journal article" date="2015" name="Nature">
        <title>rRNA introns, odd ribosomes, and small enigmatic genomes across a large radiation of phyla.</title>
        <authorList>
            <person name="Brown C.T."/>
            <person name="Hug L.A."/>
            <person name="Thomas B.C."/>
            <person name="Sharon I."/>
            <person name="Castelle C.J."/>
            <person name="Singh A."/>
            <person name="Wilkins M.J."/>
            <person name="Williams K.H."/>
            <person name="Banfield J.F."/>
        </authorList>
    </citation>
    <scope>NUCLEOTIDE SEQUENCE [LARGE SCALE GENOMIC DNA]</scope>
</reference>
<dbReference type="GO" id="GO:0005524">
    <property type="term" value="F:ATP binding"/>
    <property type="evidence" value="ECO:0007669"/>
    <property type="project" value="InterPro"/>
</dbReference>
<accession>A0A0G0SVC8</accession>
<comment type="caution">
    <text evidence="5">The sequence shown here is derived from an EMBL/GenBank/DDBJ whole genome shotgun (WGS) entry which is preliminary data.</text>
</comment>
<proteinExistence type="inferred from homology"/>
<dbReference type="PATRIC" id="fig|1618552.3.peg.765"/>
<dbReference type="GO" id="GO:0005737">
    <property type="term" value="C:cytoplasm"/>
    <property type="evidence" value="ECO:0007669"/>
    <property type="project" value="UniProtKB-SubCell"/>
</dbReference>